<comment type="caution">
    <text evidence="2">The sequence shown here is derived from an EMBL/GenBank/DDBJ whole genome shotgun (WGS) entry which is preliminary data.</text>
</comment>
<dbReference type="SUPFAM" id="SSF49464">
    <property type="entry name" value="Carboxypeptidase regulatory domain-like"/>
    <property type="match status" value="1"/>
</dbReference>
<dbReference type="RefSeq" id="WP_132535433.1">
    <property type="nucleotide sequence ID" value="NZ_BMJO01000007.1"/>
</dbReference>
<reference evidence="4" key="2">
    <citation type="journal article" date="2019" name="Int. J. Syst. Evol. Microbiol.">
        <title>The Global Catalogue of Microorganisms (GCM) 10K type strain sequencing project: providing services to taxonomists for standard genome sequencing and annotation.</title>
        <authorList>
            <consortium name="The Broad Institute Genomics Platform"/>
            <consortium name="The Broad Institute Genome Sequencing Center for Infectious Disease"/>
            <person name="Wu L."/>
            <person name="Ma J."/>
        </authorList>
    </citation>
    <scope>NUCLEOTIDE SEQUENCE [LARGE SCALE GENOMIC DNA]</scope>
    <source>
        <strain evidence="4">CGMCC 1.15644</strain>
    </source>
</reference>
<dbReference type="AlphaFoldDB" id="A0A4V2RYL2"/>
<protein>
    <recommendedName>
        <fullName evidence="5">Carboxypeptidase-like protein</fullName>
    </recommendedName>
</protein>
<gene>
    <name evidence="2" type="ORF">EV200_108100</name>
    <name evidence="1" type="ORF">GCM10011413_37200</name>
</gene>
<accession>A0A4V2RYL2</accession>
<name>A0A4V2RYL2_9SPHI</name>
<evidence type="ECO:0000313" key="3">
    <source>
        <dbReference type="Proteomes" id="UP000295684"/>
    </source>
</evidence>
<evidence type="ECO:0000313" key="1">
    <source>
        <dbReference type="EMBL" id="GGE67140.1"/>
    </source>
</evidence>
<dbReference type="Proteomes" id="UP000295684">
    <property type="component" value="Unassembled WGS sequence"/>
</dbReference>
<sequence>MKNSTAQVTIDKPCTQNWEEMEKGSGFNFCKACSKNVIDFSGHTNAEIISILAASTSSVCGRLSETQLNQLNHYLLVKPANRNWMKYLGVLAIGVSIFAQEANAAIPPVAKEISKKVNNNKKDDKKPAVVNKVTGKILGVDKKPLAGIRLVILNTKYHALTNDRGEYEILFKSGLDTKNNSLSIESVNYSAVMKIDYTKVKQKDLILKLQPMIMGEMIYTPKKGK</sequence>
<reference evidence="1" key="1">
    <citation type="journal article" date="2014" name="Int. J. Syst. Evol. Microbiol.">
        <title>Complete genome of a new Firmicutes species belonging to the dominant human colonic microbiota ('Ruminococcus bicirculans') reveals two chromosomes and a selective capacity to utilize plant glucans.</title>
        <authorList>
            <consortium name="NISC Comparative Sequencing Program"/>
            <person name="Wegmann U."/>
            <person name="Louis P."/>
            <person name="Goesmann A."/>
            <person name="Henrissat B."/>
            <person name="Duncan S.H."/>
            <person name="Flint H.J."/>
        </authorList>
    </citation>
    <scope>NUCLEOTIDE SEQUENCE</scope>
    <source>
        <strain evidence="1">CGMCC 1.15644</strain>
    </source>
</reference>
<keyword evidence="4" id="KW-1185">Reference proteome</keyword>
<organism evidence="2 3">
    <name type="scientific">Pedobacter psychrotolerans</name>
    <dbReference type="NCBI Taxonomy" id="1843235"/>
    <lineage>
        <taxon>Bacteria</taxon>
        <taxon>Pseudomonadati</taxon>
        <taxon>Bacteroidota</taxon>
        <taxon>Sphingobacteriia</taxon>
        <taxon>Sphingobacteriales</taxon>
        <taxon>Sphingobacteriaceae</taxon>
        <taxon>Pedobacter</taxon>
    </lineage>
</organism>
<evidence type="ECO:0008006" key="5">
    <source>
        <dbReference type="Google" id="ProtNLM"/>
    </source>
</evidence>
<dbReference type="Proteomes" id="UP000622648">
    <property type="component" value="Unassembled WGS sequence"/>
</dbReference>
<proteinExistence type="predicted"/>
<evidence type="ECO:0000313" key="4">
    <source>
        <dbReference type="Proteomes" id="UP000622648"/>
    </source>
</evidence>
<reference evidence="2 3" key="3">
    <citation type="submission" date="2019-03" db="EMBL/GenBank/DDBJ databases">
        <title>Genomic Encyclopedia of Type Strains, Phase IV (KMG-IV): sequencing the most valuable type-strain genomes for metagenomic binning, comparative biology and taxonomic classification.</title>
        <authorList>
            <person name="Goeker M."/>
        </authorList>
    </citation>
    <scope>NUCLEOTIDE SEQUENCE [LARGE SCALE GENOMIC DNA]</scope>
    <source>
        <strain evidence="2 3">DSM 103236</strain>
    </source>
</reference>
<dbReference type="EMBL" id="BMJO01000007">
    <property type="protein sequence ID" value="GGE67140.1"/>
    <property type="molecule type" value="Genomic_DNA"/>
</dbReference>
<evidence type="ECO:0000313" key="2">
    <source>
        <dbReference type="EMBL" id="TCO20660.1"/>
    </source>
</evidence>
<dbReference type="EMBL" id="SLWO01000008">
    <property type="protein sequence ID" value="TCO20660.1"/>
    <property type="molecule type" value="Genomic_DNA"/>
</dbReference>
<reference evidence="1" key="4">
    <citation type="submission" date="2024-05" db="EMBL/GenBank/DDBJ databases">
        <authorList>
            <person name="Sun Q."/>
            <person name="Zhou Y."/>
        </authorList>
    </citation>
    <scope>NUCLEOTIDE SEQUENCE</scope>
    <source>
        <strain evidence="1">CGMCC 1.15644</strain>
    </source>
</reference>
<dbReference type="OrthoDB" id="7432683at2"/>
<dbReference type="InterPro" id="IPR008969">
    <property type="entry name" value="CarboxyPept-like_regulatory"/>
</dbReference>